<evidence type="ECO:0008006" key="3">
    <source>
        <dbReference type="Google" id="ProtNLM"/>
    </source>
</evidence>
<evidence type="ECO:0000313" key="2">
    <source>
        <dbReference type="Proteomes" id="UP000594468"/>
    </source>
</evidence>
<dbReference type="AlphaFoldDB" id="A0A7S8EDJ7"/>
<reference evidence="1 2" key="1">
    <citation type="submission" date="2020-02" db="EMBL/GenBank/DDBJ databases">
        <authorList>
            <person name="Zheng R.K."/>
            <person name="Sun C.M."/>
        </authorList>
    </citation>
    <scope>NUCLEOTIDE SEQUENCE [LARGE SCALE GENOMIC DNA]</scope>
    <source>
        <strain evidence="2">rifampicinis</strain>
    </source>
</reference>
<proteinExistence type="predicted"/>
<dbReference type="Proteomes" id="UP000594468">
    <property type="component" value="Chromosome"/>
</dbReference>
<evidence type="ECO:0000313" key="1">
    <source>
        <dbReference type="EMBL" id="QPC85008.1"/>
    </source>
</evidence>
<dbReference type="KEGG" id="pmet:G4Y79_11755"/>
<organism evidence="1 2">
    <name type="scientific">Phototrophicus methaneseepsis</name>
    <dbReference type="NCBI Taxonomy" id="2710758"/>
    <lineage>
        <taxon>Bacteria</taxon>
        <taxon>Bacillati</taxon>
        <taxon>Chloroflexota</taxon>
        <taxon>Candidatus Thermofontia</taxon>
        <taxon>Phototrophicales</taxon>
        <taxon>Phototrophicaceae</taxon>
        <taxon>Phototrophicus</taxon>
    </lineage>
</organism>
<accession>A0A7S8EDJ7</accession>
<dbReference type="InterPro" id="IPR027417">
    <property type="entry name" value="P-loop_NTPase"/>
</dbReference>
<name>A0A7S8EDJ7_9CHLR</name>
<gene>
    <name evidence="1" type="ORF">G4Y79_11755</name>
</gene>
<sequence>MTQKYLIYGLCIDSIIELPELVPAAGTPDVIVHYGHVDNKPELEEDDFESLWVTEEQVCIRYQGIGSFLVQHGDEVIVDLDEGAPESVVRLALLGPAISVILHQRGFLVLHGSAISINGRAIAIMGNSGDGKSSLAASLQGKGYDLIADDLSVIDVDDQENIRLRPGYPQLKLWPDLLEAVGDDAAKLEQVSPNIDKRAKRLQAGFVDQPVPLHRIYVLGVADSVAVEPLSGQEAFMQLVYNSHNVFLLDDTGTSQSHFFQCAQLIKHVPVCRLQRPWSLDHMPDVIRAIEEDVTTSEPTINT</sequence>
<dbReference type="Gene3D" id="3.40.50.300">
    <property type="entry name" value="P-loop containing nucleotide triphosphate hydrolases"/>
    <property type="match status" value="1"/>
</dbReference>
<dbReference type="RefSeq" id="WP_195173071.1">
    <property type="nucleotide sequence ID" value="NZ_CP062983.1"/>
</dbReference>
<dbReference type="SUPFAM" id="SSF53795">
    <property type="entry name" value="PEP carboxykinase-like"/>
    <property type="match status" value="1"/>
</dbReference>
<keyword evidence="2" id="KW-1185">Reference proteome</keyword>
<protein>
    <recommendedName>
        <fullName evidence="3">HPr kinase/phosphorylase C-terminal domain-containing protein</fullName>
    </recommendedName>
</protein>
<dbReference type="EMBL" id="CP062983">
    <property type="protein sequence ID" value="QPC85008.1"/>
    <property type="molecule type" value="Genomic_DNA"/>
</dbReference>